<proteinExistence type="predicted"/>
<dbReference type="InterPro" id="IPR036388">
    <property type="entry name" value="WH-like_DNA-bd_sf"/>
</dbReference>
<feature type="coiled-coil region" evidence="1">
    <location>
        <begin position="15"/>
        <end position="42"/>
    </location>
</feature>
<dbReference type="SMART" id="SM00421">
    <property type="entry name" value="HTH_LUXR"/>
    <property type="match status" value="1"/>
</dbReference>
<dbReference type="SUPFAM" id="SSF46894">
    <property type="entry name" value="C-terminal effector domain of the bipartite response regulators"/>
    <property type="match status" value="1"/>
</dbReference>
<keyword evidence="4" id="KW-0238">DNA-binding</keyword>
<evidence type="ECO:0000313" key="3">
    <source>
        <dbReference type="EMBL" id="KQK27938.1"/>
    </source>
</evidence>
<keyword evidence="1" id="KW-0175">Coiled coil</keyword>
<dbReference type="Proteomes" id="UP000190130">
    <property type="component" value="Unassembled WGS sequence"/>
</dbReference>
<dbReference type="EMBL" id="FUYX01000025">
    <property type="protein sequence ID" value="SKC17115.1"/>
    <property type="molecule type" value="Genomic_DNA"/>
</dbReference>
<evidence type="ECO:0000256" key="1">
    <source>
        <dbReference type="SAM" id="Coils"/>
    </source>
</evidence>
<dbReference type="Gene3D" id="3.30.450.20">
    <property type="entry name" value="PAS domain"/>
    <property type="match status" value="1"/>
</dbReference>
<reference evidence="3 5" key="1">
    <citation type="submission" date="2015-10" db="EMBL/GenBank/DDBJ databases">
        <title>Draft genome of Bosea thiooxidans.</title>
        <authorList>
            <person name="Wang X."/>
        </authorList>
    </citation>
    <scope>NUCLEOTIDE SEQUENCE [LARGE SCALE GENOMIC DNA]</scope>
    <source>
        <strain evidence="3 5">CGMCC 9174</strain>
    </source>
</reference>
<evidence type="ECO:0000313" key="5">
    <source>
        <dbReference type="Proteomes" id="UP000051562"/>
    </source>
</evidence>
<dbReference type="STRING" id="53254.SAMN05660750_05019"/>
<dbReference type="InterPro" id="IPR000792">
    <property type="entry name" value="Tscrpt_reg_LuxR_C"/>
</dbReference>
<dbReference type="Proteomes" id="UP000051562">
    <property type="component" value="Unassembled WGS sequence"/>
</dbReference>
<dbReference type="Gene3D" id="1.10.10.10">
    <property type="entry name" value="Winged helix-like DNA-binding domain superfamily/Winged helix DNA-binding domain"/>
    <property type="match status" value="1"/>
</dbReference>
<feature type="domain" description="HTH luxR-type" evidence="2">
    <location>
        <begin position="167"/>
        <end position="224"/>
    </location>
</feature>
<evidence type="ECO:0000313" key="6">
    <source>
        <dbReference type="Proteomes" id="UP000190130"/>
    </source>
</evidence>
<organism evidence="3 5">
    <name type="scientific">Bosea thiooxidans</name>
    <dbReference type="NCBI Taxonomy" id="53254"/>
    <lineage>
        <taxon>Bacteria</taxon>
        <taxon>Pseudomonadati</taxon>
        <taxon>Pseudomonadota</taxon>
        <taxon>Alphaproteobacteria</taxon>
        <taxon>Hyphomicrobiales</taxon>
        <taxon>Boseaceae</taxon>
        <taxon>Bosea</taxon>
    </lineage>
</organism>
<accession>A0A0Q3SR51</accession>
<dbReference type="RefSeq" id="WP_055730718.1">
    <property type="nucleotide sequence ID" value="NZ_FUYX01000025.1"/>
</dbReference>
<keyword evidence="5" id="KW-1185">Reference proteome</keyword>
<sequence>MGLTLIQFPVGEKRVDPLRQRIDELQCEVDRLTAERDEMQGTLNRLALGIVILDRNMCVTFANASAKSILTESDGAAGLQLGRFVARYPRDHRRLKELVKSAVQERGVAGEPEEASLILHGVDGSQLVSAYVMPTSSSFDTWSNDRVALALRRLEAAPDLARCVKQMFSLTDTEAKYALALARGLTLAEEARAQSVRLSTARSHLARIFQKTQTHKQSQLVALLSSGAPAFRSISALGTVS</sequence>
<gene>
    <name evidence="3" type="ORF">ARD30_24060</name>
    <name evidence="4" type="ORF">SAMN05660750_05019</name>
</gene>
<dbReference type="GO" id="GO:0006355">
    <property type="term" value="P:regulation of DNA-templated transcription"/>
    <property type="evidence" value="ECO:0007669"/>
    <property type="project" value="InterPro"/>
</dbReference>
<dbReference type="GO" id="GO:0003677">
    <property type="term" value="F:DNA binding"/>
    <property type="evidence" value="ECO:0007669"/>
    <property type="project" value="UniProtKB-KW"/>
</dbReference>
<reference evidence="4 6" key="2">
    <citation type="submission" date="2017-02" db="EMBL/GenBank/DDBJ databases">
        <authorList>
            <person name="Peterson S.W."/>
        </authorList>
    </citation>
    <scope>NUCLEOTIDE SEQUENCE [LARGE SCALE GENOMIC DNA]</scope>
    <source>
        <strain evidence="4 6">DSM 9653</strain>
    </source>
</reference>
<evidence type="ECO:0000313" key="4">
    <source>
        <dbReference type="EMBL" id="SKC17115.1"/>
    </source>
</evidence>
<dbReference type="OrthoDB" id="5497412at2"/>
<protein>
    <submittedName>
        <fullName evidence="4">DNA-binding transcriptional regulator, CsgD family</fullName>
    </submittedName>
</protein>
<dbReference type="AlphaFoldDB" id="A0A0Q3SR51"/>
<dbReference type="InterPro" id="IPR016032">
    <property type="entry name" value="Sig_transdc_resp-reg_C-effctor"/>
</dbReference>
<dbReference type="EMBL" id="LMAR01000085">
    <property type="protein sequence ID" value="KQK27938.1"/>
    <property type="molecule type" value="Genomic_DNA"/>
</dbReference>
<evidence type="ECO:0000259" key="2">
    <source>
        <dbReference type="SMART" id="SM00421"/>
    </source>
</evidence>
<name>A0A0Q3SR51_9HYPH</name>